<dbReference type="KEGG" id="dal:Dalk_4522"/>
<protein>
    <recommendedName>
        <fullName evidence="3">Thioesterase</fullName>
    </recommendedName>
</protein>
<dbReference type="Pfam" id="PF14539">
    <property type="entry name" value="DUF4442"/>
    <property type="match status" value="1"/>
</dbReference>
<dbReference type="RefSeq" id="WP_015949239.1">
    <property type="nucleotide sequence ID" value="NC_011768.1"/>
</dbReference>
<dbReference type="eggNOG" id="COG2050">
    <property type="taxonomic scope" value="Bacteria"/>
</dbReference>
<evidence type="ECO:0008006" key="3">
    <source>
        <dbReference type="Google" id="ProtNLM"/>
    </source>
</evidence>
<dbReference type="Proteomes" id="UP000000739">
    <property type="component" value="Chromosome"/>
</dbReference>
<dbReference type="Gene3D" id="3.10.129.10">
    <property type="entry name" value="Hotdog Thioesterase"/>
    <property type="match status" value="1"/>
</dbReference>
<evidence type="ECO:0000313" key="2">
    <source>
        <dbReference type="Proteomes" id="UP000000739"/>
    </source>
</evidence>
<evidence type="ECO:0000313" key="1">
    <source>
        <dbReference type="EMBL" id="ACL06200.1"/>
    </source>
</evidence>
<name>B8FCN7_DESAL</name>
<sequence>MSNHSDPMISIIEEGIDFVKRMGLKVVDLKRGYCKLSAPIKGNENHIGTMYAGALFTLAEIPGGALSWSSFDLNKFFPIIKEMSISYRRPVTSDAYVEISISEDEIARIEEEASTKGKSDFILEGEIKDESGQVTALSKGLYQLRLRK</sequence>
<accession>B8FCN7</accession>
<dbReference type="CDD" id="cd03443">
    <property type="entry name" value="PaaI_thioesterase"/>
    <property type="match status" value="1"/>
</dbReference>
<dbReference type="AlphaFoldDB" id="B8FCN7"/>
<dbReference type="EMBL" id="CP001322">
    <property type="protein sequence ID" value="ACL06200.1"/>
    <property type="molecule type" value="Genomic_DNA"/>
</dbReference>
<dbReference type="InterPro" id="IPR027961">
    <property type="entry name" value="DUF4442"/>
</dbReference>
<dbReference type="HOGENOM" id="CLU_112070_1_1_7"/>
<reference evidence="1 2" key="1">
    <citation type="journal article" date="2012" name="Environ. Microbiol.">
        <title>The genome sequence of Desulfatibacillum alkenivorans AK-01: a blueprint for anaerobic alkane oxidation.</title>
        <authorList>
            <person name="Callaghan A.V."/>
            <person name="Morris B.E."/>
            <person name="Pereira I.A."/>
            <person name="McInerney M.J."/>
            <person name="Austin R.N."/>
            <person name="Groves J.T."/>
            <person name="Kukor J.J."/>
            <person name="Suflita J.M."/>
            <person name="Young L.Y."/>
            <person name="Zylstra G.J."/>
            <person name="Wawrik B."/>
        </authorList>
    </citation>
    <scope>NUCLEOTIDE SEQUENCE [LARGE SCALE GENOMIC DNA]</scope>
    <source>
        <strain evidence="1 2">AK-01</strain>
    </source>
</reference>
<gene>
    <name evidence="1" type="ordered locus">Dalk_4522</name>
</gene>
<keyword evidence="2" id="KW-1185">Reference proteome</keyword>
<proteinExistence type="predicted"/>
<dbReference type="InterPro" id="IPR029069">
    <property type="entry name" value="HotDog_dom_sf"/>
</dbReference>
<dbReference type="SUPFAM" id="SSF54637">
    <property type="entry name" value="Thioesterase/thiol ester dehydrase-isomerase"/>
    <property type="match status" value="1"/>
</dbReference>
<organism evidence="1 2">
    <name type="scientific">Desulfatibacillum aliphaticivorans</name>
    <dbReference type="NCBI Taxonomy" id="218208"/>
    <lineage>
        <taxon>Bacteria</taxon>
        <taxon>Pseudomonadati</taxon>
        <taxon>Thermodesulfobacteriota</taxon>
        <taxon>Desulfobacteria</taxon>
        <taxon>Desulfobacterales</taxon>
        <taxon>Desulfatibacillaceae</taxon>
        <taxon>Desulfatibacillum</taxon>
    </lineage>
</organism>